<dbReference type="GO" id="GO:0008649">
    <property type="term" value="F:rRNA methyltransferase activity"/>
    <property type="evidence" value="ECO:0007669"/>
    <property type="project" value="InterPro"/>
</dbReference>
<reference evidence="1" key="1">
    <citation type="submission" date="2012-03" db="EMBL/GenBank/DDBJ databases">
        <title>Functional metagenomics reveals considerable lignocellulase gene clusters in the gut microbiome of a wood-feeding higher termite.</title>
        <authorList>
            <person name="Liu N."/>
        </authorList>
    </citation>
    <scope>NUCLEOTIDE SEQUENCE</scope>
</reference>
<proteinExistence type="predicted"/>
<organism evidence="1">
    <name type="scientific">uncultured bacterium contig00190</name>
    <dbReference type="NCBI Taxonomy" id="1181604"/>
    <lineage>
        <taxon>Bacteria</taxon>
        <taxon>environmental samples</taxon>
    </lineage>
</organism>
<dbReference type="InterPro" id="IPR029063">
    <property type="entry name" value="SAM-dependent_MTases_sf"/>
</dbReference>
<dbReference type="SUPFAM" id="SSF53335">
    <property type="entry name" value="S-adenosyl-L-methionine-dependent methyltransferases"/>
    <property type="match status" value="1"/>
</dbReference>
<dbReference type="GO" id="GO:0005737">
    <property type="term" value="C:cytoplasm"/>
    <property type="evidence" value="ECO:0007669"/>
    <property type="project" value="InterPro"/>
</dbReference>
<sequence length="91" mass="10631">MNFVKNELELKNLEIIQRRAETSNLKSMDIVSSRAVGSLEEDFARAKMLLKKGGRFLTLKSKRMVEGLKAKKIWHYRLPQEEMEYALVELC</sequence>
<dbReference type="Pfam" id="PF02527">
    <property type="entry name" value="GidB"/>
    <property type="match status" value="1"/>
</dbReference>
<name>A0A806K2N7_9BACT</name>
<dbReference type="EMBL" id="JQ844290">
    <property type="protein sequence ID" value="AGS54334.1"/>
    <property type="molecule type" value="Genomic_DNA"/>
</dbReference>
<accession>A0A806K2N7</accession>
<dbReference type="Gene3D" id="3.40.50.150">
    <property type="entry name" value="Vaccinia Virus protein VP39"/>
    <property type="match status" value="1"/>
</dbReference>
<dbReference type="InterPro" id="IPR003682">
    <property type="entry name" value="rRNA_ssu_MeTfrase_G"/>
</dbReference>
<protein>
    <submittedName>
        <fullName evidence="1">Uncharacterized protein</fullName>
    </submittedName>
</protein>
<dbReference type="AlphaFoldDB" id="A0A806K2N7"/>
<evidence type="ECO:0000313" key="1">
    <source>
        <dbReference type="EMBL" id="AGS54334.1"/>
    </source>
</evidence>